<keyword evidence="1" id="KW-0812">Transmembrane</keyword>
<accession>A0A7U8B3W8</accession>
<reference evidence="2 3" key="1">
    <citation type="submission" date="2018-06" db="EMBL/GenBank/DDBJ databases">
        <authorList>
            <consortium name="PulseNet: The National Subtyping Network for Foodborne Disease Surveillance"/>
            <person name="Tarr C.L."/>
            <person name="Trees E."/>
            <person name="Katz L.S."/>
            <person name="Carleton-Romer H.A."/>
            <person name="Stroika S."/>
            <person name="Kucerova Z."/>
            <person name="Roache K.F."/>
            <person name="Sabol A.L."/>
            <person name="Besser J."/>
            <person name="Gerner-Smidt P."/>
        </authorList>
    </citation>
    <scope>NUCLEOTIDE SEQUENCE [LARGE SCALE GENOMIC DNA]</scope>
    <source>
        <strain evidence="2 3">PNUSAC003104</strain>
    </source>
</reference>
<sequence>MKLLRLNILFFSIFVLFTTLIVLTTQNFFEMILSCGVIYCSLAFIYFIYTLLLKEDLQIKTFALLFSWIIVLIATLIFASNKIWLIVSSIPFVCLFVFDTIRKINHFIVSDKIHFRIFQLSLVAIYCGTVLYFCKSVDEIVKILFLSVSIALFCYVTASLFQVLFFNSSPNNHHYKKRGVIATLKDPNTSFWTKILIWSGLRF</sequence>
<comment type="caution">
    <text evidence="2">The sequence shown here is derived from an EMBL/GenBank/DDBJ whole genome shotgun (WGS) entry which is preliminary data.</text>
</comment>
<dbReference type="EMBL" id="AABVLA010000029">
    <property type="protein sequence ID" value="EAJ1622368.1"/>
    <property type="molecule type" value="Genomic_DNA"/>
</dbReference>
<keyword evidence="1" id="KW-0472">Membrane</keyword>
<evidence type="ECO:0000313" key="2">
    <source>
        <dbReference type="EMBL" id="EAJ1622368.1"/>
    </source>
</evidence>
<feature type="transmembrane region" description="Helical" evidence="1">
    <location>
        <begin position="145"/>
        <end position="166"/>
    </location>
</feature>
<name>A0A7U8B3W8_CAMUP</name>
<organism evidence="2 3">
    <name type="scientific">Campylobacter upsaliensis</name>
    <dbReference type="NCBI Taxonomy" id="28080"/>
    <lineage>
        <taxon>Bacteria</taxon>
        <taxon>Pseudomonadati</taxon>
        <taxon>Campylobacterota</taxon>
        <taxon>Epsilonproteobacteria</taxon>
        <taxon>Campylobacterales</taxon>
        <taxon>Campylobacteraceae</taxon>
        <taxon>Campylobacter</taxon>
    </lineage>
</organism>
<keyword evidence="3" id="KW-1185">Reference proteome</keyword>
<evidence type="ECO:0000256" key="1">
    <source>
        <dbReference type="SAM" id="Phobius"/>
    </source>
</evidence>
<feature type="transmembrane region" description="Helical" evidence="1">
    <location>
        <begin position="31"/>
        <end position="52"/>
    </location>
</feature>
<keyword evidence="1" id="KW-1133">Transmembrane helix</keyword>
<gene>
    <name evidence="2" type="ORF">CT510_06900</name>
</gene>
<proteinExistence type="predicted"/>
<dbReference type="Proteomes" id="UP000535305">
    <property type="component" value="Unassembled WGS sequence"/>
</dbReference>
<dbReference type="AlphaFoldDB" id="A0A7U8B3W8"/>
<feature type="transmembrane region" description="Helical" evidence="1">
    <location>
        <begin position="113"/>
        <end position="133"/>
    </location>
</feature>
<protein>
    <submittedName>
        <fullName evidence="2">Uncharacterized protein</fullName>
    </submittedName>
</protein>
<feature type="transmembrane region" description="Helical" evidence="1">
    <location>
        <begin position="59"/>
        <end position="77"/>
    </location>
</feature>
<feature type="transmembrane region" description="Helical" evidence="1">
    <location>
        <begin position="7"/>
        <end position="25"/>
    </location>
</feature>
<evidence type="ECO:0000313" key="3">
    <source>
        <dbReference type="Proteomes" id="UP000535305"/>
    </source>
</evidence>